<evidence type="ECO:0000313" key="5">
    <source>
        <dbReference type="Proteomes" id="UP000237105"/>
    </source>
</evidence>
<keyword evidence="5" id="KW-1185">Reference proteome</keyword>
<dbReference type="Proteomes" id="UP000237105">
    <property type="component" value="Unassembled WGS sequence"/>
</dbReference>
<keyword evidence="3" id="KW-0812">Transmembrane</keyword>
<sequence>MFSSIFLRCQTGHTIILGLKFGAQQELTKRGAHLGWVDYNLTSEIFSRKTRLTLQSITVSINLNLLFTCQVVQLYYFPLLCAIGGFELFIFFVGWTTMMTPASLRSSLKSKNYPLKTTALIWRKHWFWKRMVTSSFRNAMSFFWFSLKQKAVL</sequence>
<dbReference type="AlphaFoldDB" id="A0A2P5D1G2"/>
<dbReference type="EMBL" id="JXTB01000074">
    <property type="protein sequence ID" value="PON67126.1"/>
    <property type="molecule type" value="Genomic_DNA"/>
</dbReference>
<protein>
    <recommendedName>
        <fullName evidence="6">Transmembrane protein</fullName>
    </recommendedName>
</protein>
<evidence type="ECO:0000256" key="3">
    <source>
        <dbReference type="SAM" id="Phobius"/>
    </source>
</evidence>
<feature type="transmembrane region" description="Helical" evidence="3">
    <location>
        <begin position="74"/>
        <end position="95"/>
    </location>
</feature>
<keyword evidence="3" id="KW-0472">Membrane</keyword>
<evidence type="ECO:0000313" key="4">
    <source>
        <dbReference type="EMBL" id="PON67126.1"/>
    </source>
</evidence>
<dbReference type="PANTHER" id="PTHR23500:SF595">
    <property type="entry name" value="OS09G0416200 PROTEIN"/>
    <property type="match status" value="1"/>
</dbReference>
<name>A0A2P5D1G2_PARAD</name>
<gene>
    <name evidence="4" type="ORF">PanWU01x14_105230</name>
</gene>
<evidence type="ECO:0008006" key="6">
    <source>
        <dbReference type="Google" id="ProtNLM"/>
    </source>
</evidence>
<dbReference type="STRING" id="3476.A0A2P5D1G2"/>
<evidence type="ECO:0000256" key="1">
    <source>
        <dbReference type="ARBA" id="ARBA00010992"/>
    </source>
</evidence>
<dbReference type="InterPro" id="IPR045262">
    <property type="entry name" value="STP/PLT_plant"/>
</dbReference>
<keyword evidence="2" id="KW-0813">Transport</keyword>
<keyword evidence="3" id="KW-1133">Transmembrane helix</keyword>
<proteinExistence type="inferred from homology"/>
<dbReference type="GO" id="GO:0015144">
    <property type="term" value="F:carbohydrate transmembrane transporter activity"/>
    <property type="evidence" value="ECO:0007669"/>
    <property type="project" value="InterPro"/>
</dbReference>
<reference evidence="5" key="1">
    <citation type="submission" date="2016-06" db="EMBL/GenBank/DDBJ databases">
        <title>Parallel loss of symbiosis genes in relatives of nitrogen-fixing non-legume Parasponia.</title>
        <authorList>
            <person name="Van Velzen R."/>
            <person name="Holmer R."/>
            <person name="Bu F."/>
            <person name="Rutten L."/>
            <person name="Van Zeijl A."/>
            <person name="Liu W."/>
            <person name="Santuari L."/>
            <person name="Cao Q."/>
            <person name="Sharma T."/>
            <person name="Shen D."/>
            <person name="Roswanjaya Y."/>
            <person name="Wardhani T."/>
            <person name="Kalhor M.S."/>
            <person name="Jansen J."/>
            <person name="Van den Hoogen J."/>
            <person name="Gungor B."/>
            <person name="Hartog M."/>
            <person name="Hontelez J."/>
            <person name="Verver J."/>
            <person name="Yang W.-C."/>
            <person name="Schijlen E."/>
            <person name="Repin R."/>
            <person name="Schilthuizen M."/>
            <person name="Schranz E."/>
            <person name="Heidstra R."/>
            <person name="Miyata K."/>
            <person name="Fedorova E."/>
            <person name="Kohlen W."/>
            <person name="Bisseling T."/>
            <person name="Smit S."/>
            <person name="Geurts R."/>
        </authorList>
    </citation>
    <scope>NUCLEOTIDE SEQUENCE [LARGE SCALE GENOMIC DNA]</scope>
    <source>
        <strain evidence="5">cv. WU1-14</strain>
    </source>
</reference>
<evidence type="ECO:0000256" key="2">
    <source>
        <dbReference type="ARBA" id="ARBA00022448"/>
    </source>
</evidence>
<dbReference type="PANTHER" id="PTHR23500">
    <property type="entry name" value="SOLUTE CARRIER FAMILY 2, FACILITATED GLUCOSE TRANSPORTER"/>
    <property type="match status" value="1"/>
</dbReference>
<accession>A0A2P5D1G2</accession>
<comment type="caution">
    <text evidence="4">The sequence shown here is derived from an EMBL/GenBank/DDBJ whole genome shotgun (WGS) entry which is preliminary data.</text>
</comment>
<comment type="similarity">
    <text evidence="1">Belongs to the major facilitator superfamily. Sugar transporter (TC 2.A.1.1) family.</text>
</comment>
<organism evidence="4 5">
    <name type="scientific">Parasponia andersonii</name>
    <name type="common">Sponia andersonii</name>
    <dbReference type="NCBI Taxonomy" id="3476"/>
    <lineage>
        <taxon>Eukaryota</taxon>
        <taxon>Viridiplantae</taxon>
        <taxon>Streptophyta</taxon>
        <taxon>Embryophyta</taxon>
        <taxon>Tracheophyta</taxon>
        <taxon>Spermatophyta</taxon>
        <taxon>Magnoliopsida</taxon>
        <taxon>eudicotyledons</taxon>
        <taxon>Gunneridae</taxon>
        <taxon>Pentapetalae</taxon>
        <taxon>rosids</taxon>
        <taxon>fabids</taxon>
        <taxon>Rosales</taxon>
        <taxon>Cannabaceae</taxon>
        <taxon>Parasponia</taxon>
    </lineage>
</organism>